<dbReference type="AlphaFoldDB" id="A0A1J4QCD8"/>
<dbReference type="SMART" id="SM00086">
    <property type="entry name" value="PAC"/>
    <property type="match status" value="1"/>
</dbReference>
<reference evidence="6 7" key="1">
    <citation type="submission" date="2016-07" db="EMBL/GenBank/DDBJ databases">
        <title>Draft Genome Sequence of Oceanisphaera psychrotolerans, isolated from coastal sediment samples.</title>
        <authorList>
            <person name="Zhuo S."/>
            <person name="Ruan Z."/>
        </authorList>
    </citation>
    <scope>NUCLEOTIDE SEQUENCE [LARGE SCALE GENOMIC DNA]</scope>
    <source>
        <strain evidence="6 7">LAM-WHM-ZC</strain>
    </source>
</reference>
<name>A0A1J4QCD8_9GAMM</name>
<dbReference type="InterPro" id="IPR052155">
    <property type="entry name" value="Biofilm_reg_signaling"/>
</dbReference>
<evidence type="ECO:0000259" key="3">
    <source>
        <dbReference type="PROSITE" id="PS50113"/>
    </source>
</evidence>
<dbReference type="CDD" id="cd00130">
    <property type="entry name" value="PAS"/>
    <property type="match status" value="1"/>
</dbReference>
<feature type="domain" description="GGDEF" evidence="5">
    <location>
        <begin position="580"/>
        <end position="720"/>
    </location>
</feature>
<evidence type="ECO:0000259" key="5">
    <source>
        <dbReference type="PROSITE" id="PS50887"/>
    </source>
</evidence>
<dbReference type="Proteomes" id="UP000243073">
    <property type="component" value="Unassembled WGS sequence"/>
</dbReference>
<evidence type="ECO:0000259" key="4">
    <source>
        <dbReference type="PROSITE" id="PS50883"/>
    </source>
</evidence>
<evidence type="ECO:0000313" key="6">
    <source>
        <dbReference type="EMBL" id="OIN09047.1"/>
    </source>
</evidence>
<feature type="domain" description="EAL" evidence="4">
    <location>
        <begin position="729"/>
        <end position="982"/>
    </location>
</feature>
<dbReference type="InterPro" id="IPR000014">
    <property type="entry name" value="PAS"/>
</dbReference>
<dbReference type="STRING" id="1414654.BFR47_01850"/>
<dbReference type="RefSeq" id="WP_071472715.1">
    <property type="nucleotide sequence ID" value="NZ_MDKE01000022.1"/>
</dbReference>
<feature type="domain" description="PAS" evidence="2">
    <location>
        <begin position="423"/>
        <end position="494"/>
    </location>
</feature>
<comment type="caution">
    <text evidence="6">The sequence shown here is derived from an EMBL/GenBank/DDBJ whole genome shotgun (WGS) entry which is preliminary data.</text>
</comment>
<dbReference type="SMART" id="SM00091">
    <property type="entry name" value="PAS"/>
    <property type="match status" value="1"/>
</dbReference>
<evidence type="ECO:0000313" key="7">
    <source>
        <dbReference type="Proteomes" id="UP000243073"/>
    </source>
</evidence>
<dbReference type="Pfam" id="PF01590">
    <property type="entry name" value="GAF"/>
    <property type="match status" value="2"/>
</dbReference>
<dbReference type="PROSITE" id="PS50113">
    <property type="entry name" value="PAC"/>
    <property type="match status" value="1"/>
</dbReference>
<feature type="domain" description="PAC" evidence="3">
    <location>
        <begin position="497"/>
        <end position="548"/>
    </location>
</feature>
<accession>A0A1J4QCD8</accession>
<dbReference type="InterPro" id="IPR003018">
    <property type="entry name" value="GAF"/>
</dbReference>
<dbReference type="EMBL" id="MDKE01000022">
    <property type="protein sequence ID" value="OIN09047.1"/>
    <property type="molecule type" value="Genomic_DNA"/>
</dbReference>
<dbReference type="PROSITE" id="PS50112">
    <property type="entry name" value="PAS"/>
    <property type="match status" value="1"/>
</dbReference>
<dbReference type="InterPro" id="IPR029787">
    <property type="entry name" value="Nucleotide_cyclase"/>
</dbReference>
<dbReference type="SUPFAM" id="SSF55073">
    <property type="entry name" value="Nucleotide cyclase"/>
    <property type="match status" value="1"/>
</dbReference>
<feature type="coiled-coil region" evidence="1">
    <location>
        <begin position="399"/>
        <end position="426"/>
    </location>
</feature>
<dbReference type="Gene3D" id="3.30.450.20">
    <property type="entry name" value="PAS domain"/>
    <property type="match status" value="1"/>
</dbReference>
<dbReference type="SMART" id="SM00052">
    <property type="entry name" value="EAL"/>
    <property type="match status" value="1"/>
</dbReference>
<dbReference type="InterPro" id="IPR035919">
    <property type="entry name" value="EAL_sf"/>
</dbReference>
<dbReference type="NCBIfam" id="TIGR00229">
    <property type="entry name" value="sensory_box"/>
    <property type="match status" value="1"/>
</dbReference>
<dbReference type="SUPFAM" id="SSF55781">
    <property type="entry name" value="GAF domain-like"/>
    <property type="match status" value="2"/>
</dbReference>
<keyword evidence="1" id="KW-0175">Coiled coil</keyword>
<dbReference type="InterPro" id="IPR001633">
    <property type="entry name" value="EAL_dom"/>
</dbReference>
<dbReference type="Gene3D" id="3.20.20.450">
    <property type="entry name" value="EAL domain"/>
    <property type="match status" value="1"/>
</dbReference>
<gene>
    <name evidence="6" type="ORF">BFR47_01850</name>
</gene>
<dbReference type="CDD" id="cd01949">
    <property type="entry name" value="GGDEF"/>
    <property type="match status" value="1"/>
</dbReference>
<dbReference type="CDD" id="cd01948">
    <property type="entry name" value="EAL"/>
    <property type="match status" value="1"/>
</dbReference>
<dbReference type="InterPro" id="IPR000160">
    <property type="entry name" value="GGDEF_dom"/>
</dbReference>
<dbReference type="PANTHER" id="PTHR44757:SF2">
    <property type="entry name" value="BIOFILM ARCHITECTURE MAINTENANCE PROTEIN MBAA"/>
    <property type="match status" value="1"/>
</dbReference>
<dbReference type="PROSITE" id="PS50883">
    <property type="entry name" value="EAL"/>
    <property type="match status" value="1"/>
</dbReference>
<dbReference type="Pfam" id="PF13426">
    <property type="entry name" value="PAS_9"/>
    <property type="match status" value="1"/>
</dbReference>
<organism evidence="6 7">
    <name type="scientific">Oceanisphaera psychrotolerans</name>
    <dbReference type="NCBI Taxonomy" id="1414654"/>
    <lineage>
        <taxon>Bacteria</taxon>
        <taxon>Pseudomonadati</taxon>
        <taxon>Pseudomonadota</taxon>
        <taxon>Gammaproteobacteria</taxon>
        <taxon>Aeromonadales</taxon>
        <taxon>Aeromonadaceae</taxon>
        <taxon>Oceanisphaera</taxon>
    </lineage>
</organism>
<dbReference type="Pfam" id="PF00990">
    <property type="entry name" value="GGDEF"/>
    <property type="match status" value="1"/>
</dbReference>
<dbReference type="InterPro" id="IPR001610">
    <property type="entry name" value="PAC"/>
</dbReference>
<dbReference type="Gene3D" id="3.30.450.40">
    <property type="match status" value="2"/>
</dbReference>
<dbReference type="SUPFAM" id="SSF141868">
    <property type="entry name" value="EAL domain-like"/>
    <property type="match status" value="1"/>
</dbReference>
<protein>
    <submittedName>
        <fullName evidence="6">Diguanylate cyclase</fullName>
    </submittedName>
</protein>
<dbReference type="OrthoDB" id="9804951at2"/>
<evidence type="ECO:0000256" key="1">
    <source>
        <dbReference type="SAM" id="Coils"/>
    </source>
</evidence>
<dbReference type="Pfam" id="PF00563">
    <property type="entry name" value="EAL"/>
    <property type="match status" value="1"/>
</dbReference>
<sequence>MQLPALNRPRHHLCFFSLDPQFCLTPLTALPADDIRLPDRTRSLLCQLDEHDRCQLERLCTAGKAASIGLTIAGRRWQCHLAPTENHHWLLSAEMAQVRHEDRLGLLEWQLQRGWAQDAPQLSAQLPELVDTLISQQGADRVILWRHYPAEELLRPLYSQGLSFSLQPVKAERRYLRTLQQRGGLSYSHCSQQPLLSAFSYLPGDEIQHRLDVPLLVDKELVGLLSLEYRRQRAPVTASDMQFVSAVATRLAALSHTPSLPVPPADIDIGHLTPLLSRHTGQDFFNQLVQQLATLCGADIALVGLQHYRKDQVRVVSCQMDGQLQPPFSYHLAGTPCHFSREPTANICIHRSHIAEQFPGDKLLQEKGMQAYIGLSIKDEHRQPLGILALLFKQPLTETAALQRLLEQLESRVRDELLRRRDKEALMVAAAAFDAQEGLFITDSRMQIQRANNAFAHISGYECEELSGRSVLSLRADDPHSATIEIIIHAMEQHGRWQGEQRLLRADGQELPVNLRLTRVRDGLGIMHYVCCVEDLSEQKADKQRIEKMAYCDELTGLHNRRFMVEHINHTVALAEHESSRGALLLLDLDDFKNINDSLGYAIGDDLLVQVAERLNTFAGQIEGASLARIASDEFVLLCPDLGHGYIGAKTRAEQLALSLREQFLLPFQLGSLRLYLSASIGISLFPVASLGLEEYMRQADTANHIAKRIAPGSHVFFNQEMADEVQERLRISNALQQALANNELELYFQPQQQVQDNRQLGVEVLLRWLPPGKKPIPPGHFIPIAEETSLICDIGDWVLQQTCSRIQSWQAGGHAPGRVAVNISARHFHSTHFVSRLSRLLLQYPACRHNLTLEVTEGVILENLQESRNRMTQIKALGVNLSIDDFGTGYSSFAYLRELPVDELKLDRSFIQHIDQRPQDKAIIACLLELANTLQLSVVAEGVETEPQLATLAELNCPAYQGYLRARPMPEADLLRWLAAQ</sequence>
<dbReference type="PANTHER" id="PTHR44757">
    <property type="entry name" value="DIGUANYLATE CYCLASE DGCP"/>
    <property type="match status" value="1"/>
</dbReference>
<dbReference type="InterPro" id="IPR035965">
    <property type="entry name" value="PAS-like_dom_sf"/>
</dbReference>
<proteinExistence type="predicted"/>
<dbReference type="NCBIfam" id="TIGR00254">
    <property type="entry name" value="GGDEF"/>
    <property type="match status" value="1"/>
</dbReference>
<keyword evidence="7" id="KW-1185">Reference proteome</keyword>
<dbReference type="InterPro" id="IPR043128">
    <property type="entry name" value="Rev_trsase/Diguanyl_cyclase"/>
</dbReference>
<dbReference type="SUPFAM" id="SSF55785">
    <property type="entry name" value="PYP-like sensor domain (PAS domain)"/>
    <property type="match status" value="1"/>
</dbReference>
<dbReference type="InterPro" id="IPR000700">
    <property type="entry name" value="PAS-assoc_C"/>
</dbReference>
<dbReference type="PROSITE" id="PS50887">
    <property type="entry name" value="GGDEF"/>
    <property type="match status" value="1"/>
</dbReference>
<dbReference type="SMART" id="SM00267">
    <property type="entry name" value="GGDEF"/>
    <property type="match status" value="1"/>
</dbReference>
<dbReference type="Gene3D" id="3.30.70.270">
    <property type="match status" value="1"/>
</dbReference>
<evidence type="ECO:0000259" key="2">
    <source>
        <dbReference type="PROSITE" id="PS50112"/>
    </source>
</evidence>
<dbReference type="InterPro" id="IPR029016">
    <property type="entry name" value="GAF-like_dom_sf"/>
</dbReference>